<dbReference type="GO" id="GO:0005829">
    <property type="term" value="C:cytosol"/>
    <property type="evidence" value="ECO:0007669"/>
    <property type="project" value="TreeGrafter"/>
</dbReference>
<dbReference type="RefSeq" id="WP_097798955.1">
    <property type="nucleotide sequence ID" value="NZ_CP025570.1"/>
</dbReference>
<name>A0A3Q9UJK1_9ACTN</name>
<protein>
    <submittedName>
        <fullName evidence="1">HAD family hydrolase</fullName>
    </submittedName>
</protein>
<dbReference type="Pfam" id="PF08282">
    <property type="entry name" value="Hydrolase_3"/>
    <property type="match status" value="1"/>
</dbReference>
<dbReference type="InterPro" id="IPR036412">
    <property type="entry name" value="HAD-like_sf"/>
</dbReference>
<proteinExistence type="predicted"/>
<evidence type="ECO:0000313" key="2">
    <source>
        <dbReference type="Proteomes" id="UP000285875"/>
    </source>
</evidence>
<dbReference type="KEGG" id="aji:C0Z10_07395"/>
<reference evidence="2" key="1">
    <citation type="submission" date="2017-12" db="EMBL/GenBank/DDBJ databases">
        <title>Whole genome sequencing of Acidipropionibacterium jensenii strains JS279 and JS280.</title>
        <authorList>
            <person name="Deptula P."/>
            <person name="Laine P."/>
            <person name="Smolander O.-P."/>
            <person name="Paulin L."/>
            <person name="Auvinen P."/>
            <person name="Varmanen P."/>
        </authorList>
    </citation>
    <scope>NUCLEOTIDE SEQUENCE [LARGE SCALE GENOMIC DNA]</scope>
    <source>
        <strain evidence="2">JS280</strain>
    </source>
</reference>
<evidence type="ECO:0000313" key="1">
    <source>
        <dbReference type="EMBL" id="AZZ39603.1"/>
    </source>
</evidence>
<dbReference type="PANTHER" id="PTHR10000:SF8">
    <property type="entry name" value="HAD SUPERFAMILY HYDROLASE-LIKE, TYPE 3"/>
    <property type="match status" value="1"/>
</dbReference>
<dbReference type="Gene3D" id="3.40.50.1000">
    <property type="entry name" value="HAD superfamily/HAD-like"/>
    <property type="match status" value="1"/>
</dbReference>
<dbReference type="GO" id="GO:0000287">
    <property type="term" value="F:magnesium ion binding"/>
    <property type="evidence" value="ECO:0007669"/>
    <property type="project" value="TreeGrafter"/>
</dbReference>
<dbReference type="PANTHER" id="PTHR10000">
    <property type="entry name" value="PHOSPHOSERINE PHOSPHATASE"/>
    <property type="match status" value="1"/>
</dbReference>
<dbReference type="EMBL" id="CP025570">
    <property type="protein sequence ID" value="AZZ39603.1"/>
    <property type="molecule type" value="Genomic_DNA"/>
</dbReference>
<gene>
    <name evidence="1" type="ORF">C0Z10_07395</name>
</gene>
<dbReference type="AlphaFoldDB" id="A0A3Q9UJK1"/>
<accession>A0A3Q9UJK1</accession>
<keyword evidence="1" id="KW-0378">Hydrolase</keyword>
<organism evidence="1 2">
    <name type="scientific">Acidipropionibacterium jensenii</name>
    <dbReference type="NCBI Taxonomy" id="1749"/>
    <lineage>
        <taxon>Bacteria</taxon>
        <taxon>Bacillati</taxon>
        <taxon>Actinomycetota</taxon>
        <taxon>Actinomycetes</taxon>
        <taxon>Propionibacteriales</taxon>
        <taxon>Propionibacteriaceae</taxon>
        <taxon>Acidipropionibacterium</taxon>
    </lineage>
</organism>
<sequence>MPSVDLIASDLDHTFLGADKLPSAQNVAAVMDAAEAGVRIVFATGRPYRWLDVLDQLAPADPTILASNGAVSVDARTGEVIHQSRIDPQILAEIVSAVRRVVPDALFCAEESRHWGLEDGFERSVEKGAPDLVAPVEELIAPDRQVVKFLVRGWGVPSEELYERVAPVIGGRATTTFSFTGPDGLLEISAAGVSKGVALAQVCADLGIDPARAAAFGDMPNDITMLDLVGHPFAVRNAHPKVLERGYPVIGDHDDSAVGRTIEQLLAEKREPSSSR</sequence>
<dbReference type="SUPFAM" id="SSF56784">
    <property type="entry name" value="HAD-like"/>
    <property type="match status" value="1"/>
</dbReference>
<dbReference type="Proteomes" id="UP000285875">
    <property type="component" value="Chromosome"/>
</dbReference>
<dbReference type="Gene3D" id="3.30.1240.10">
    <property type="match status" value="1"/>
</dbReference>
<dbReference type="InterPro" id="IPR023214">
    <property type="entry name" value="HAD_sf"/>
</dbReference>
<dbReference type="GO" id="GO:0016791">
    <property type="term" value="F:phosphatase activity"/>
    <property type="evidence" value="ECO:0007669"/>
    <property type="project" value="UniProtKB-ARBA"/>
</dbReference>